<accession>A0A830FR90</accession>
<dbReference type="Proteomes" id="UP000656367">
    <property type="component" value="Unassembled WGS sequence"/>
</dbReference>
<sequence length="469" mass="52001">MISRQTAARSASSISNLDNSIVQRSNFSYDGESKKVTVELSYQLPPSVTELTIGSVPEEFERVSVDTKNLQQEDKYTHVWSGGSPPKITIDISYKSDNLSDGFFGYASKKSALVSTIGTDPSWRYSTESPDFVRESEVNGEGYAGTETVYLGPHDRELRNIEGKQLALIVPEEVTKPIDGTDILDVLQLGLNNLKPRFERRKYTAFVFSSVRQGNYTRGRAIATDILLSEEVAQAGKYTPPHEFAHTIYGVFDGEKMYWLKEGIAQYIGHLLNLNAGLITFEQFISNIRTERYKNVNLSNYSSSESGAADYRKGAHVLAALDAEIRIRSGSQNTLIDVMGVEDADLSTYEGFESAVTRLSGDSEITNWLDKYIRSSGLPEIPSEPQYYTLDSSSEDDFRTPTPTSTPTQSPTENRMQTETPQQTPSEPATVENLGTPSSNTPSDIEATIQELIRDGSEVLNRVIKLIGQ</sequence>
<protein>
    <recommendedName>
        <fullName evidence="4">Peptidase M1 membrane alanine aminopeptidase domain-containing protein</fullName>
    </recommendedName>
</protein>
<gene>
    <name evidence="2" type="ORF">GCM10009006_33330</name>
</gene>
<dbReference type="InterPro" id="IPR027268">
    <property type="entry name" value="Peptidase_M4/M1_CTD_sf"/>
</dbReference>
<comment type="caution">
    <text evidence="2">The sequence shown here is derived from an EMBL/GenBank/DDBJ whole genome shotgun (WGS) entry which is preliminary data.</text>
</comment>
<proteinExistence type="predicted"/>
<evidence type="ECO:0008006" key="4">
    <source>
        <dbReference type="Google" id="ProtNLM"/>
    </source>
</evidence>
<reference evidence="2" key="2">
    <citation type="submission" date="2020-09" db="EMBL/GenBank/DDBJ databases">
        <authorList>
            <person name="Sun Q."/>
            <person name="Ohkuma M."/>
        </authorList>
    </citation>
    <scope>NUCLEOTIDE SEQUENCE</scope>
    <source>
        <strain evidence="2">JCM 15759</strain>
    </source>
</reference>
<evidence type="ECO:0000313" key="3">
    <source>
        <dbReference type="Proteomes" id="UP000656367"/>
    </source>
</evidence>
<feature type="compositionally biased region" description="Low complexity" evidence="1">
    <location>
        <begin position="400"/>
        <end position="412"/>
    </location>
</feature>
<dbReference type="SUPFAM" id="SSF55486">
    <property type="entry name" value="Metalloproteases ('zincins'), catalytic domain"/>
    <property type="match status" value="1"/>
</dbReference>
<organism evidence="2 3">
    <name type="scientific">Haloarcula argentinensis</name>
    <dbReference type="NCBI Taxonomy" id="43776"/>
    <lineage>
        <taxon>Archaea</taxon>
        <taxon>Methanobacteriati</taxon>
        <taxon>Methanobacteriota</taxon>
        <taxon>Stenosarchaea group</taxon>
        <taxon>Halobacteria</taxon>
        <taxon>Halobacteriales</taxon>
        <taxon>Haloarculaceae</taxon>
        <taxon>Haloarcula</taxon>
    </lineage>
</organism>
<dbReference type="EMBL" id="BMON01000004">
    <property type="protein sequence ID" value="GGM49394.1"/>
    <property type="molecule type" value="Genomic_DNA"/>
</dbReference>
<name>A0A830FR90_HALAR</name>
<evidence type="ECO:0000313" key="2">
    <source>
        <dbReference type="EMBL" id="GGM49394.1"/>
    </source>
</evidence>
<feature type="compositionally biased region" description="Polar residues" evidence="1">
    <location>
        <begin position="413"/>
        <end position="443"/>
    </location>
</feature>
<dbReference type="OrthoDB" id="271491at2157"/>
<reference evidence="2" key="1">
    <citation type="journal article" date="2014" name="Int. J. Syst. Evol. Microbiol.">
        <title>Complete genome sequence of Corynebacterium casei LMG S-19264T (=DSM 44701T), isolated from a smear-ripened cheese.</title>
        <authorList>
            <consortium name="US DOE Joint Genome Institute (JGI-PGF)"/>
            <person name="Walter F."/>
            <person name="Albersmeier A."/>
            <person name="Kalinowski J."/>
            <person name="Ruckert C."/>
        </authorList>
    </citation>
    <scope>NUCLEOTIDE SEQUENCE</scope>
    <source>
        <strain evidence="2">JCM 15759</strain>
    </source>
</reference>
<dbReference type="RefSeq" id="WP_188853659.1">
    <property type="nucleotide sequence ID" value="NZ_BMON01000004.1"/>
</dbReference>
<dbReference type="AlphaFoldDB" id="A0A830FR90"/>
<feature type="region of interest" description="Disordered" evidence="1">
    <location>
        <begin position="380"/>
        <end position="443"/>
    </location>
</feature>
<dbReference type="Gene3D" id="1.10.390.10">
    <property type="entry name" value="Neutral Protease Domain 2"/>
    <property type="match status" value="1"/>
</dbReference>
<evidence type="ECO:0000256" key="1">
    <source>
        <dbReference type="SAM" id="MobiDB-lite"/>
    </source>
</evidence>